<accession>A0A183DUH1</accession>
<keyword evidence="3" id="KW-0804">Transcription</keyword>
<keyword evidence="4" id="KW-0539">Nucleus</keyword>
<keyword evidence="2" id="KW-0805">Transcription regulation</keyword>
<evidence type="ECO:0000256" key="1">
    <source>
        <dbReference type="ARBA" id="ARBA00004123"/>
    </source>
</evidence>
<keyword evidence="6" id="KW-1185">Reference proteome</keyword>
<dbReference type="AlphaFoldDB" id="A0A183DUH1"/>
<protein>
    <submittedName>
        <fullName evidence="7">Fork-head domain-containing protein</fullName>
    </submittedName>
</protein>
<reference evidence="5 6" key="2">
    <citation type="submission" date="2018-11" db="EMBL/GenBank/DDBJ databases">
        <authorList>
            <consortium name="Pathogen Informatics"/>
        </authorList>
    </citation>
    <scope>NUCLEOTIDE SEQUENCE [LARGE SCALE GENOMIC DNA]</scope>
</reference>
<dbReference type="Proteomes" id="UP000271098">
    <property type="component" value="Unassembled WGS sequence"/>
</dbReference>
<evidence type="ECO:0000256" key="2">
    <source>
        <dbReference type="ARBA" id="ARBA00023015"/>
    </source>
</evidence>
<evidence type="ECO:0000256" key="3">
    <source>
        <dbReference type="ARBA" id="ARBA00023163"/>
    </source>
</evidence>
<evidence type="ECO:0000313" key="6">
    <source>
        <dbReference type="Proteomes" id="UP000271098"/>
    </source>
</evidence>
<reference evidence="7" key="1">
    <citation type="submission" date="2016-06" db="UniProtKB">
        <authorList>
            <consortium name="WormBaseParasite"/>
        </authorList>
    </citation>
    <scope>IDENTIFICATION</scope>
</reference>
<comment type="subcellular location">
    <subcellularLocation>
        <location evidence="1">Nucleus</location>
    </subcellularLocation>
</comment>
<dbReference type="WBParaSite" id="GPUH_0001237601-mRNA-1">
    <property type="protein sequence ID" value="GPUH_0001237601-mRNA-1"/>
    <property type="gene ID" value="GPUH_0001237601"/>
</dbReference>
<evidence type="ECO:0000313" key="5">
    <source>
        <dbReference type="EMBL" id="VDN20320.1"/>
    </source>
</evidence>
<dbReference type="OrthoDB" id="691130at2759"/>
<dbReference type="PANTHER" id="PTHR45881">
    <property type="entry name" value="CHECKPOINT SUPPRESSOR 1-LIKE, ISOFORM A-RELATED"/>
    <property type="match status" value="1"/>
</dbReference>
<sequence>MDSLPNPEAEGGRETQPCASIENVLDTTIVLSGESCSLTQQLATPYLEPDDWTQLEVRGERGAPGKWPLHIVQYNTVYLLRPITTPPARCFPLQSDRKLPGDTAMLMQAQQCPVRQFCIKTLKVPRSQEERGKGSFWRLEPSTASRNIELAFKKKKQGGRGKTVSSVVDEPLEEAELDSVCSDSPPSSPASVVLLDSEEANSVLGQTEMSGRTLKLGDGQSEANEGACSRTTGTFFL</sequence>
<dbReference type="EMBL" id="UYRT01079261">
    <property type="protein sequence ID" value="VDN20320.1"/>
    <property type="molecule type" value="Genomic_DNA"/>
</dbReference>
<proteinExistence type="predicted"/>
<name>A0A183DUH1_9BILA</name>
<dbReference type="GO" id="GO:0005634">
    <property type="term" value="C:nucleus"/>
    <property type="evidence" value="ECO:0007669"/>
    <property type="project" value="UniProtKB-SubCell"/>
</dbReference>
<evidence type="ECO:0000313" key="7">
    <source>
        <dbReference type="WBParaSite" id="GPUH_0001237601-mRNA-1"/>
    </source>
</evidence>
<evidence type="ECO:0000256" key="4">
    <source>
        <dbReference type="ARBA" id="ARBA00023242"/>
    </source>
</evidence>
<gene>
    <name evidence="5" type="ORF">GPUH_LOCUS12362</name>
</gene>
<organism evidence="7">
    <name type="scientific">Gongylonema pulchrum</name>
    <dbReference type="NCBI Taxonomy" id="637853"/>
    <lineage>
        <taxon>Eukaryota</taxon>
        <taxon>Metazoa</taxon>
        <taxon>Ecdysozoa</taxon>
        <taxon>Nematoda</taxon>
        <taxon>Chromadorea</taxon>
        <taxon>Rhabditida</taxon>
        <taxon>Spirurina</taxon>
        <taxon>Spiruromorpha</taxon>
        <taxon>Spiruroidea</taxon>
        <taxon>Gongylonematidae</taxon>
        <taxon>Gongylonema</taxon>
    </lineage>
</organism>